<evidence type="ECO:0008006" key="6">
    <source>
        <dbReference type="Google" id="ProtNLM"/>
    </source>
</evidence>
<evidence type="ECO:0000259" key="2">
    <source>
        <dbReference type="Pfam" id="PF14111"/>
    </source>
</evidence>
<name>A0A9Q0F9N2_9ROSI</name>
<dbReference type="OrthoDB" id="1166622at2759"/>
<reference evidence="4" key="1">
    <citation type="submission" date="2022-02" db="EMBL/GenBank/DDBJ databases">
        <authorList>
            <person name="Henning P.M."/>
            <person name="McCubbin A.G."/>
            <person name="Shore J.S."/>
        </authorList>
    </citation>
    <scope>NUCLEOTIDE SEQUENCE</scope>
    <source>
        <strain evidence="4">F60SS</strain>
        <tissue evidence="4">Leaves</tissue>
    </source>
</reference>
<evidence type="ECO:0000259" key="3">
    <source>
        <dbReference type="Pfam" id="PF14392"/>
    </source>
</evidence>
<feature type="domain" description="DUF4283" evidence="2">
    <location>
        <begin position="37"/>
        <end position="105"/>
    </location>
</feature>
<protein>
    <recommendedName>
        <fullName evidence="6">DUF4283 domain-containing protein</fullName>
    </recommendedName>
</protein>
<proteinExistence type="predicted"/>
<dbReference type="EMBL" id="JAKUCV010006581">
    <property type="protein sequence ID" value="KAJ4826775.1"/>
    <property type="molecule type" value="Genomic_DNA"/>
</dbReference>
<keyword evidence="5" id="KW-1185">Reference proteome</keyword>
<dbReference type="Pfam" id="PF14392">
    <property type="entry name" value="zf-CCHC_4"/>
    <property type="match status" value="1"/>
</dbReference>
<reference evidence="4" key="2">
    <citation type="journal article" date="2023" name="Plants (Basel)">
        <title>Annotation of the Turnera subulata (Passifloraceae) Draft Genome Reveals the S-Locus Evolved after the Divergence of Turneroideae from Passifloroideae in a Stepwise Manner.</title>
        <authorList>
            <person name="Henning P.M."/>
            <person name="Roalson E.H."/>
            <person name="Mir W."/>
            <person name="McCubbin A.G."/>
            <person name="Shore J.S."/>
        </authorList>
    </citation>
    <scope>NUCLEOTIDE SEQUENCE</scope>
    <source>
        <strain evidence="4">F60SS</strain>
    </source>
</reference>
<dbReference type="Pfam" id="PF14111">
    <property type="entry name" value="DUF4283"/>
    <property type="match status" value="1"/>
</dbReference>
<dbReference type="PANTHER" id="PTHR31286">
    <property type="entry name" value="GLYCINE-RICH CELL WALL STRUCTURAL PROTEIN 1.8-LIKE"/>
    <property type="match status" value="1"/>
</dbReference>
<feature type="region of interest" description="Disordered" evidence="1">
    <location>
        <begin position="225"/>
        <end position="268"/>
    </location>
</feature>
<sequence>MVASSSRRILDLAGESGGANSVSPEESLGAIVARTYVMGKNIGDRRPHISQIRSQMMNVWYIKGDFRIIPKPNYIFLIGFELEADKKKVLKGTPWLVSSMHFCLKVAHDKIFKIGSVFLVLHFYEPTLEAMLAWQCFIRARIEIATDMPLLPGVACRDSNGNEIWVHFLYERSGEICSRCGNITHPTSRCTKPSKPGEGIEKQAEDSYGPWMRVKELFGKHYPAKKQIPLEEQEEPSVKETPQALDETSVAEPAPNSNADSVGAGKKK</sequence>
<dbReference type="PANTHER" id="PTHR31286:SF180">
    <property type="entry name" value="OS10G0362600 PROTEIN"/>
    <property type="match status" value="1"/>
</dbReference>
<feature type="domain" description="Zinc knuckle CX2CX4HX4C" evidence="3">
    <location>
        <begin position="160"/>
        <end position="192"/>
    </location>
</feature>
<gene>
    <name evidence="4" type="ORF">Tsubulata_001974</name>
</gene>
<comment type="caution">
    <text evidence="4">The sequence shown here is derived from an EMBL/GenBank/DDBJ whole genome shotgun (WGS) entry which is preliminary data.</text>
</comment>
<evidence type="ECO:0000313" key="4">
    <source>
        <dbReference type="EMBL" id="KAJ4826775.1"/>
    </source>
</evidence>
<evidence type="ECO:0000256" key="1">
    <source>
        <dbReference type="SAM" id="MobiDB-lite"/>
    </source>
</evidence>
<dbReference type="InterPro" id="IPR025836">
    <property type="entry name" value="Zn_knuckle_CX2CX4HX4C"/>
</dbReference>
<dbReference type="Proteomes" id="UP001141552">
    <property type="component" value="Unassembled WGS sequence"/>
</dbReference>
<dbReference type="AlphaFoldDB" id="A0A9Q0F9N2"/>
<dbReference type="InterPro" id="IPR040256">
    <property type="entry name" value="At4g02000-like"/>
</dbReference>
<dbReference type="InterPro" id="IPR025558">
    <property type="entry name" value="DUF4283"/>
</dbReference>
<evidence type="ECO:0000313" key="5">
    <source>
        <dbReference type="Proteomes" id="UP001141552"/>
    </source>
</evidence>
<organism evidence="4 5">
    <name type="scientific">Turnera subulata</name>
    <dbReference type="NCBI Taxonomy" id="218843"/>
    <lineage>
        <taxon>Eukaryota</taxon>
        <taxon>Viridiplantae</taxon>
        <taxon>Streptophyta</taxon>
        <taxon>Embryophyta</taxon>
        <taxon>Tracheophyta</taxon>
        <taxon>Spermatophyta</taxon>
        <taxon>Magnoliopsida</taxon>
        <taxon>eudicotyledons</taxon>
        <taxon>Gunneridae</taxon>
        <taxon>Pentapetalae</taxon>
        <taxon>rosids</taxon>
        <taxon>fabids</taxon>
        <taxon>Malpighiales</taxon>
        <taxon>Passifloraceae</taxon>
        <taxon>Turnera</taxon>
    </lineage>
</organism>
<accession>A0A9Q0F9N2</accession>